<dbReference type="InterPro" id="IPR032675">
    <property type="entry name" value="LRR_dom_sf"/>
</dbReference>
<keyword evidence="4" id="KW-0472">Membrane</keyword>
<keyword evidence="4" id="KW-0812">Transmembrane</keyword>
<dbReference type="NCBIfam" id="TIGR01167">
    <property type="entry name" value="LPXTG_anchor"/>
    <property type="match status" value="1"/>
</dbReference>
<feature type="domain" description="Pesticidal crystal protein Cry1Aa" evidence="6">
    <location>
        <begin position="719"/>
        <end position="779"/>
    </location>
</feature>
<evidence type="ECO:0000256" key="5">
    <source>
        <dbReference type="SAM" id="SignalP"/>
    </source>
</evidence>
<dbReference type="InterPro" id="IPR054544">
    <property type="entry name" value="Pest_crys_Cry1Aa_dom-IV"/>
</dbReference>
<feature type="signal peptide" evidence="5">
    <location>
        <begin position="1"/>
        <end position="31"/>
    </location>
</feature>
<dbReference type="PANTHER" id="PTHR48056:SF26">
    <property type="entry name" value="MDIS1-INTERACTING RECEPTOR LIKE KINASE 1"/>
    <property type="match status" value="1"/>
</dbReference>
<organism evidence="7 8">
    <name type="scientific">Breznakia pachnodae</name>
    <dbReference type="NCBI Taxonomy" id="265178"/>
    <lineage>
        <taxon>Bacteria</taxon>
        <taxon>Bacillati</taxon>
        <taxon>Bacillota</taxon>
        <taxon>Erysipelotrichia</taxon>
        <taxon>Erysipelotrichales</taxon>
        <taxon>Erysipelotrichaceae</taxon>
        <taxon>Breznakia</taxon>
    </lineage>
</organism>
<feature type="domain" description="Pesticidal crystal protein Cry1Aa" evidence="6">
    <location>
        <begin position="603"/>
        <end position="665"/>
    </location>
</feature>
<feature type="region of interest" description="Disordered" evidence="3">
    <location>
        <begin position="835"/>
        <end position="862"/>
    </location>
</feature>
<keyword evidence="5" id="KW-0732">Signal</keyword>
<gene>
    <name evidence="7" type="ORF">J2S15_001673</name>
</gene>
<name>A0ABU0E218_9FIRM</name>
<reference evidence="7 8" key="1">
    <citation type="submission" date="2023-07" db="EMBL/GenBank/DDBJ databases">
        <title>Genomic Encyclopedia of Type Strains, Phase IV (KMG-IV): sequencing the most valuable type-strain genomes for metagenomic binning, comparative biology and taxonomic classification.</title>
        <authorList>
            <person name="Goeker M."/>
        </authorList>
    </citation>
    <scope>NUCLEOTIDE SEQUENCE [LARGE SCALE GENOMIC DNA]</scope>
    <source>
        <strain evidence="7 8">DSM 16784</strain>
    </source>
</reference>
<dbReference type="Gene3D" id="3.80.10.10">
    <property type="entry name" value="Ribonuclease Inhibitor"/>
    <property type="match status" value="1"/>
</dbReference>
<proteinExistence type="predicted"/>
<keyword evidence="2" id="KW-0677">Repeat</keyword>
<dbReference type="Pfam" id="PF18449">
    <property type="entry name" value="Endotoxin_C2"/>
    <property type="match status" value="2"/>
</dbReference>
<dbReference type="Pfam" id="PF00560">
    <property type="entry name" value="LRR_1"/>
    <property type="match status" value="3"/>
</dbReference>
<dbReference type="PANTHER" id="PTHR48056">
    <property type="entry name" value="LRR RECEPTOR-LIKE SERINE/THREONINE-PROTEIN KINASE-RELATED"/>
    <property type="match status" value="1"/>
</dbReference>
<evidence type="ECO:0000256" key="2">
    <source>
        <dbReference type="ARBA" id="ARBA00022737"/>
    </source>
</evidence>
<dbReference type="InterPro" id="IPR050647">
    <property type="entry name" value="Plant_LRR-RLKs"/>
</dbReference>
<comment type="caution">
    <text evidence="7">The sequence shown here is derived from an EMBL/GenBank/DDBJ whole genome shotgun (WGS) entry which is preliminary data.</text>
</comment>
<keyword evidence="8" id="KW-1185">Reference proteome</keyword>
<dbReference type="Proteomes" id="UP001230220">
    <property type="component" value="Unassembled WGS sequence"/>
</dbReference>
<feature type="transmembrane region" description="Helical" evidence="4">
    <location>
        <begin position="870"/>
        <end position="887"/>
    </location>
</feature>
<keyword evidence="4" id="KW-1133">Transmembrane helix</keyword>
<dbReference type="EMBL" id="JAUSUR010000002">
    <property type="protein sequence ID" value="MDQ0360928.1"/>
    <property type="molecule type" value="Genomic_DNA"/>
</dbReference>
<evidence type="ECO:0000256" key="4">
    <source>
        <dbReference type="SAM" id="Phobius"/>
    </source>
</evidence>
<protein>
    <submittedName>
        <fullName evidence="7">LPXTG-motif cell wall-anchored protein</fullName>
    </submittedName>
</protein>
<evidence type="ECO:0000259" key="6">
    <source>
        <dbReference type="Pfam" id="PF18449"/>
    </source>
</evidence>
<evidence type="ECO:0000256" key="3">
    <source>
        <dbReference type="SAM" id="MobiDB-lite"/>
    </source>
</evidence>
<sequence>MKKRIRSKKLISSLAISTLVLGLFVTTVINADESEVTTEPEIQEVEEITEEEIIEEEQEVVEEETVDEEEVIESYITSTSEAEQVDRSSLARVDLTANAFSESSRPLEQAILNAYTVDGIDGSTPDGYISIGEANAYSGEIVLSYATTNNIIGGGLDGIENFTQITLLNLRGNQLSGSIPASINMMSSLTNLDLGENLIEGEIPSSIGLLTSLTDLRLDTNNLTGQIPSSIKNLINLTHLRLNSNNLEGNDEAIFANMTSLTYFTYHYNPKIKNLNLSGLTNLDTVSISSAINLNLDSTRYFYISGTHNYEKSLVSLYAPAGGVNYSYDESTGYYVINKREGISYRVVVTYKDDDGNIVRVVSTSVELSDGGLMDIEGNLIIGATVDDVIDGKVHLPNGGKVVTGEATYTFDGNTTISEEEISTEGNVKTEKHIPDGTTVDFVGITTETNNSNGTVIIIDLMDSKGTTTLKPGSIVTNNDGDKVYISDEAIMDNEGNITSSGTYVTVASDKTATTNSDGTITLPETSTVTVNGEDTVYPGTIIFSPEDGSLKYIPVSELLNEDGTDLATGITQKEIDDARTLVDGLTNGNLKDQLTEIVDTAQNILNAKEAVEDLFTDDSHTDIPDDLTQTDIDKAQELVDKVPNGKLKDELQKEIDKAQDMLNARDKVNNLFTDDTHTDIPDDLTQTDIDDAQKTVDKLPSGDLKDELQKEIDKAQNMLDAKDKVDNLFTDNTHTDITGGLTQKDIDKAQDAVDKLPDGALKDELQKEIDKAQDMLNAQDAVGDLLDKDGNLNSGVTQDDINKAQYLVNKLPDGDLKDELQAIIDEAQRQLDAKNVKNPSTAPTTNKPSLAATSTTGGDNVNTADTTNLSLYLGLLAISLGGIVLMKRKKANVK</sequence>
<accession>A0ABU0E218</accession>
<feature type="chain" id="PRO_5045999158" evidence="5">
    <location>
        <begin position="32"/>
        <end position="895"/>
    </location>
</feature>
<dbReference type="InterPro" id="IPR001611">
    <property type="entry name" value="Leu-rich_rpt"/>
</dbReference>
<evidence type="ECO:0000313" key="8">
    <source>
        <dbReference type="Proteomes" id="UP001230220"/>
    </source>
</evidence>
<feature type="compositionally biased region" description="Polar residues" evidence="3">
    <location>
        <begin position="838"/>
        <end position="862"/>
    </location>
</feature>
<dbReference type="SUPFAM" id="SSF52058">
    <property type="entry name" value="L domain-like"/>
    <property type="match status" value="1"/>
</dbReference>
<evidence type="ECO:0000256" key="1">
    <source>
        <dbReference type="ARBA" id="ARBA00022614"/>
    </source>
</evidence>
<keyword evidence="1" id="KW-0433">Leucine-rich repeat</keyword>
<evidence type="ECO:0000313" key="7">
    <source>
        <dbReference type="EMBL" id="MDQ0360928.1"/>
    </source>
</evidence>
<dbReference type="RefSeq" id="WP_307407200.1">
    <property type="nucleotide sequence ID" value="NZ_JAUSUR010000002.1"/>
</dbReference>